<sequence>MAQDAVHLDADVGRGRRGLVAPPDPYPDGHRRSGGFVDVVALALCLGQSGGRVVGEQQETRADGGQNRPAEGVTAGRAGGEQGGGRQGAVPRAAAR</sequence>
<proteinExistence type="predicted"/>
<evidence type="ECO:0000313" key="3">
    <source>
        <dbReference type="Proteomes" id="UP000299290"/>
    </source>
</evidence>
<gene>
    <name evidence="2" type="ORF">SANT12839_031060</name>
</gene>
<name>A0A4D4K247_9ACTN</name>
<feature type="compositionally biased region" description="Basic and acidic residues" evidence="1">
    <location>
        <begin position="1"/>
        <end position="14"/>
    </location>
</feature>
<reference evidence="2 3" key="1">
    <citation type="journal article" date="2020" name="Int. J. Syst. Evol. Microbiol.">
        <title>Reclassification of Streptomyces castelarensis and Streptomyces sporoclivatus as later heterotypic synonyms of Streptomyces antimycoticus.</title>
        <authorList>
            <person name="Komaki H."/>
            <person name="Tamura T."/>
        </authorList>
    </citation>
    <scope>NUCLEOTIDE SEQUENCE [LARGE SCALE GENOMIC DNA]</scope>
    <source>
        <strain evidence="2 3">NBRC 12839</strain>
    </source>
</reference>
<feature type="region of interest" description="Disordered" evidence="1">
    <location>
        <begin position="1"/>
        <end position="32"/>
    </location>
</feature>
<keyword evidence="3" id="KW-1185">Reference proteome</keyword>
<feature type="compositionally biased region" description="Gly residues" evidence="1">
    <location>
        <begin position="77"/>
        <end position="87"/>
    </location>
</feature>
<evidence type="ECO:0000313" key="2">
    <source>
        <dbReference type="EMBL" id="GDY42224.1"/>
    </source>
</evidence>
<dbReference type="AlphaFoldDB" id="A0A4D4K247"/>
<protein>
    <submittedName>
        <fullName evidence="2">Uncharacterized protein</fullName>
    </submittedName>
</protein>
<accession>A0A4D4K247</accession>
<evidence type="ECO:0000256" key="1">
    <source>
        <dbReference type="SAM" id="MobiDB-lite"/>
    </source>
</evidence>
<organism evidence="2 3">
    <name type="scientific">Streptomyces antimycoticus</name>
    <dbReference type="NCBI Taxonomy" id="68175"/>
    <lineage>
        <taxon>Bacteria</taxon>
        <taxon>Bacillati</taxon>
        <taxon>Actinomycetota</taxon>
        <taxon>Actinomycetes</taxon>
        <taxon>Kitasatosporales</taxon>
        <taxon>Streptomycetaceae</taxon>
        <taxon>Streptomyces</taxon>
        <taxon>Streptomyces violaceusniger group</taxon>
    </lineage>
</organism>
<comment type="caution">
    <text evidence="2">The sequence shown here is derived from an EMBL/GenBank/DDBJ whole genome shotgun (WGS) entry which is preliminary data.</text>
</comment>
<dbReference type="Proteomes" id="UP000299290">
    <property type="component" value="Unassembled WGS sequence"/>
</dbReference>
<feature type="region of interest" description="Disordered" evidence="1">
    <location>
        <begin position="52"/>
        <end position="96"/>
    </location>
</feature>
<dbReference type="EMBL" id="BJHV01000001">
    <property type="protein sequence ID" value="GDY42224.1"/>
    <property type="molecule type" value="Genomic_DNA"/>
</dbReference>